<evidence type="ECO:0000313" key="5">
    <source>
        <dbReference type="Proteomes" id="UP001208017"/>
    </source>
</evidence>
<dbReference type="PROSITE" id="PS01045">
    <property type="entry name" value="SQUALEN_PHYTOEN_SYN_2"/>
    <property type="match status" value="1"/>
</dbReference>
<dbReference type="CDD" id="cd00683">
    <property type="entry name" value="Trans_IPPS_HH"/>
    <property type="match status" value="1"/>
</dbReference>
<evidence type="ECO:0000256" key="2">
    <source>
        <dbReference type="ARBA" id="ARBA00022679"/>
    </source>
</evidence>
<dbReference type="SFLD" id="SFLDG01212">
    <property type="entry name" value="Phytoene_synthase_like"/>
    <property type="match status" value="1"/>
</dbReference>
<dbReference type="Pfam" id="PF00494">
    <property type="entry name" value="SQS_PSY"/>
    <property type="match status" value="1"/>
</dbReference>
<dbReference type="InterPro" id="IPR019845">
    <property type="entry name" value="Squalene/phytoene_synthase_CS"/>
</dbReference>
<evidence type="ECO:0000256" key="3">
    <source>
        <dbReference type="ARBA" id="ARBA00022746"/>
    </source>
</evidence>
<sequence length="292" mass="33425">MKLAQAYSICERVTQRYSSSFYQAFSYLPRESRDAIWAVYAFCREIDNVVDEESVDLDARRLAAARFTAHLEAAQNVRWPRHSAMWIALEDVFARYEMEWPPFFAMIEGQCEDLAFRQPETMADLERYCYLVAGTVGEMILPILAPGGGDALRAEAVKLGIAMQITNILRDVAEDLGRGRVYLPQVELERFGVTLEMLRRGVPTAEWKRMAAWLGSKAEQLYEEGMRSFSLYPATSRLPLLASGEVYRAILREIGRREYDVFAERVYVSDVKKRELLKPLLLKFLGSHAKAV</sequence>
<protein>
    <submittedName>
        <fullName evidence="4">Phytoene/squalene synthase family protein</fullName>
    </submittedName>
</protein>
<dbReference type="SUPFAM" id="SSF48576">
    <property type="entry name" value="Terpenoid synthases"/>
    <property type="match status" value="1"/>
</dbReference>
<comment type="pathway">
    <text evidence="1">Carotenoid biosynthesis.</text>
</comment>
<keyword evidence="3" id="KW-0125">Carotenoid biosynthesis</keyword>
<dbReference type="EMBL" id="JAPMLT010000004">
    <property type="protein sequence ID" value="MCX7570435.1"/>
    <property type="molecule type" value="Genomic_DNA"/>
</dbReference>
<dbReference type="InterPro" id="IPR044843">
    <property type="entry name" value="Trans_IPPS_bact-type"/>
</dbReference>
<dbReference type="Gene3D" id="1.10.600.10">
    <property type="entry name" value="Farnesyl Diphosphate Synthase"/>
    <property type="match status" value="1"/>
</dbReference>
<dbReference type="PANTHER" id="PTHR31480">
    <property type="entry name" value="BIFUNCTIONAL LYCOPENE CYCLASE/PHYTOENE SYNTHASE"/>
    <property type="match status" value="1"/>
</dbReference>
<dbReference type="InterPro" id="IPR008949">
    <property type="entry name" value="Isoprenoid_synthase_dom_sf"/>
</dbReference>
<comment type="caution">
    <text evidence="4">The sequence shown here is derived from an EMBL/GenBank/DDBJ whole genome shotgun (WGS) entry which is preliminary data.</text>
</comment>
<proteinExistence type="predicted"/>
<gene>
    <name evidence="4" type="ORF">OS242_10720</name>
</gene>
<organism evidence="4 5">
    <name type="scientific">Tumebacillus lacus</name>
    <dbReference type="NCBI Taxonomy" id="2995335"/>
    <lineage>
        <taxon>Bacteria</taxon>
        <taxon>Bacillati</taxon>
        <taxon>Bacillota</taxon>
        <taxon>Bacilli</taxon>
        <taxon>Bacillales</taxon>
        <taxon>Alicyclobacillaceae</taxon>
        <taxon>Tumebacillus</taxon>
    </lineage>
</organism>
<dbReference type="RefSeq" id="WP_267151680.1">
    <property type="nucleotide sequence ID" value="NZ_JAPMLT010000004.1"/>
</dbReference>
<accession>A0ABT3X0L2</accession>
<dbReference type="InterPro" id="IPR033904">
    <property type="entry name" value="Trans_IPPS_HH"/>
</dbReference>
<reference evidence="4 5" key="1">
    <citation type="submission" date="2022-11" db="EMBL/GenBank/DDBJ databases">
        <title>Study of microbial diversity in lake waters.</title>
        <authorList>
            <person name="Zhang J."/>
        </authorList>
    </citation>
    <scope>NUCLEOTIDE SEQUENCE [LARGE SCALE GENOMIC DNA]</scope>
    <source>
        <strain evidence="4 5">DT12</strain>
    </source>
</reference>
<evidence type="ECO:0000256" key="1">
    <source>
        <dbReference type="ARBA" id="ARBA00004829"/>
    </source>
</evidence>
<dbReference type="InterPro" id="IPR002060">
    <property type="entry name" value="Squ/phyt_synthse"/>
</dbReference>
<name>A0ABT3X0L2_9BACL</name>
<keyword evidence="2" id="KW-0808">Transferase</keyword>
<dbReference type="SFLD" id="SFLDS00005">
    <property type="entry name" value="Isoprenoid_Synthase_Type_I"/>
    <property type="match status" value="1"/>
</dbReference>
<evidence type="ECO:0000313" key="4">
    <source>
        <dbReference type="EMBL" id="MCX7570435.1"/>
    </source>
</evidence>
<keyword evidence="5" id="KW-1185">Reference proteome</keyword>
<dbReference type="Proteomes" id="UP001208017">
    <property type="component" value="Unassembled WGS sequence"/>
</dbReference>
<dbReference type="SFLD" id="SFLDG01018">
    <property type="entry name" value="Squalene/Phytoene_Synthase_Lik"/>
    <property type="match status" value="1"/>
</dbReference>